<evidence type="ECO:0000256" key="3">
    <source>
        <dbReference type="ARBA" id="ARBA00022759"/>
    </source>
</evidence>
<dbReference type="FunFam" id="3.10.20.370:FF:000001">
    <property type="entry name" value="Retrovirus-related Pol polyprotein from transposon 17.6-like protein"/>
    <property type="match status" value="1"/>
</dbReference>
<dbReference type="Gene3D" id="3.10.20.370">
    <property type="match status" value="1"/>
</dbReference>
<dbReference type="InterPro" id="IPR041577">
    <property type="entry name" value="RT_RNaseH_2"/>
</dbReference>
<dbReference type="InterPro" id="IPR050951">
    <property type="entry name" value="Retrovirus_Pol_polyprotein"/>
</dbReference>
<dbReference type="PANTHER" id="PTHR37984">
    <property type="entry name" value="PROTEIN CBG26694"/>
    <property type="match status" value="1"/>
</dbReference>
<dbReference type="GO" id="GO:0042575">
    <property type="term" value="C:DNA polymerase complex"/>
    <property type="evidence" value="ECO:0007669"/>
    <property type="project" value="UniProtKB-ARBA"/>
</dbReference>
<accession>A0A182VPQ4</accession>
<evidence type="ECO:0000313" key="9">
    <source>
        <dbReference type="Proteomes" id="UP000075920"/>
    </source>
</evidence>
<dbReference type="Proteomes" id="UP000075920">
    <property type="component" value="Unassembled WGS sequence"/>
</dbReference>
<evidence type="ECO:0000259" key="6">
    <source>
        <dbReference type="PROSITE" id="PS50878"/>
    </source>
</evidence>
<proteinExistence type="predicted"/>
<dbReference type="InterPro" id="IPR036397">
    <property type="entry name" value="RNaseH_sf"/>
</dbReference>
<feature type="domain" description="Reverse transcriptase" evidence="6">
    <location>
        <begin position="1"/>
        <end position="79"/>
    </location>
</feature>
<dbReference type="InterPro" id="IPR012337">
    <property type="entry name" value="RNaseH-like_sf"/>
</dbReference>
<dbReference type="FunFam" id="3.30.70.270:FF:000026">
    <property type="entry name" value="Transposon Ty3-G Gag-Pol polyprotein"/>
    <property type="match status" value="1"/>
</dbReference>
<evidence type="ECO:0000256" key="2">
    <source>
        <dbReference type="ARBA" id="ARBA00022722"/>
    </source>
</evidence>
<dbReference type="PROSITE" id="PS50994">
    <property type="entry name" value="INTEGRASE"/>
    <property type="match status" value="1"/>
</dbReference>
<dbReference type="AlphaFoldDB" id="A0A182VPQ4"/>
<dbReference type="Gene3D" id="3.30.70.270">
    <property type="match status" value="2"/>
</dbReference>
<dbReference type="InterPro" id="IPR043128">
    <property type="entry name" value="Rev_trsase/Diguanyl_cyclase"/>
</dbReference>
<dbReference type="GO" id="GO:0003676">
    <property type="term" value="F:nucleic acid binding"/>
    <property type="evidence" value="ECO:0007669"/>
    <property type="project" value="InterPro"/>
</dbReference>
<name>A0A182VPQ4_9DIPT</name>
<dbReference type="EnsemblMetazoa" id="AMIN000033-RA">
    <property type="protein sequence ID" value="AMIN000033-PA"/>
    <property type="gene ID" value="AMIN000033"/>
</dbReference>
<keyword evidence="3" id="KW-0378">Hydrolase</keyword>
<keyword evidence="3" id="KW-0255">Endonuclease</keyword>
<keyword evidence="4" id="KW-0695">RNA-directed DNA polymerase</keyword>
<feature type="domain" description="Integrase catalytic" evidence="7">
    <location>
        <begin position="309"/>
        <end position="353"/>
    </location>
</feature>
<dbReference type="PANTHER" id="PTHR37984:SF5">
    <property type="entry name" value="PROTEIN NYNRIN-LIKE"/>
    <property type="match status" value="1"/>
</dbReference>
<dbReference type="InterPro" id="IPR001584">
    <property type="entry name" value="Integrase_cat-core"/>
</dbReference>
<organism evidence="8 9">
    <name type="scientific">Anopheles minimus</name>
    <dbReference type="NCBI Taxonomy" id="112268"/>
    <lineage>
        <taxon>Eukaryota</taxon>
        <taxon>Metazoa</taxon>
        <taxon>Ecdysozoa</taxon>
        <taxon>Arthropoda</taxon>
        <taxon>Hexapoda</taxon>
        <taxon>Insecta</taxon>
        <taxon>Pterygota</taxon>
        <taxon>Neoptera</taxon>
        <taxon>Endopterygota</taxon>
        <taxon>Diptera</taxon>
        <taxon>Nematocera</taxon>
        <taxon>Culicoidea</taxon>
        <taxon>Culicidae</taxon>
        <taxon>Anophelinae</taxon>
        <taxon>Anopheles</taxon>
    </lineage>
</organism>
<keyword evidence="1" id="KW-0808">Transferase</keyword>
<dbReference type="Pfam" id="PF00078">
    <property type="entry name" value="RVT_1"/>
    <property type="match status" value="1"/>
</dbReference>
<evidence type="ECO:0000256" key="4">
    <source>
        <dbReference type="ARBA" id="ARBA00022918"/>
    </source>
</evidence>
<reference evidence="8" key="2">
    <citation type="submission" date="2020-05" db="UniProtKB">
        <authorList>
            <consortium name="EnsemblMetazoa"/>
        </authorList>
    </citation>
    <scope>IDENTIFICATION</scope>
    <source>
        <strain evidence="8">MINIMUS1</strain>
    </source>
</reference>
<protein>
    <recommendedName>
        <fullName evidence="10">Reverse transcriptase domain-containing protein</fullName>
    </recommendedName>
</protein>
<evidence type="ECO:0000256" key="5">
    <source>
        <dbReference type="ARBA" id="ARBA00023268"/>
    </source>
</evidence>
<dbReference type="GO" id="GO:0004519">
    <property type="term" value="F:endonuclease activity"/>
    <property type="evidence" value="ECO:0007669"/>
    <property type="project" value="UniProtKB-KW"/>
</dbReference>
<keyword evidence="9" id="KW-1185">Reference proteome</keyword>
<dbReference type="SUPFAM" id="SSF53098">
    <property type="entry name" value="Ribonuclease H-like"/>
    <property type="match status" value="1"/>
</dbReference>
<evidence type="ECO:0000256" key="1">
    <source>
        <dbReference type="ARBA" id="ARBA00022695"/>
    </source>
</evidence>
<dbReference type="InterPro" id="IPR000477">
    <property type="entry name" value="RT_dom"/>
</dbReference>
<dbReference type="VEuPathDB" id="VectorBase:AMIN000033"/>
<keyword evidence="1" id="KW-0548">Nucleotidyltransferase</keyword>
<dbReference type="PROSITE" id="PS50878">
    <property type="entry name" value="RT_POL"/>
    <property type="match status" value="1"/>
</dbReference>
<dbReference type="InterPro" id="IPR043502">
    <property type="entry name" value="DNA/RNA_pol_sf"/>
</dbReference>
<reference evidence="9" key="1">
    <citation type="submission" date="2013-03" db="EMBL/GenBank/DDBJ databases">
        <title>The Genome Sequence of Anopheles minimus MINIMUS1.</title>
        <authorList>
            <consortium name="The Broad Institute Genomics Platform"/>
            <person name="Neafsey D.E."/>
            <person name="Walton C."/>
            <person name="Walker B."/>
            <person name="Young S.K."/>
            <person name="Zeng Q."/>
            <person name="Gargeya S."/>
            <person name="Fitzgerald M."/>
            <person name="Haas B."/>
            <person name="Abouelleil A."/>
            <person name="Allen A.W."/>
            <person name="Alvarado L."/>
            <person name="Arachchi H.M."/>
            <person name="Berlin A.M."/>
            <person name="Chapman S.B."/>
            <person name="Gainer-Dewar J."/>
            <person name="Goldberg J."/>
            <person name="Griggs A."/>
            <person name="Gujja S."/>
            <person name="Hansen M."/>
            <person name="Howarth C."/>
            <person name="Imamovic A."/>
            <person name="Ireland A."/>
            <person name="Larimer J."/>
            <person name="McCowan C."/>
            <person name="Murphy C."/>
            <person name="Pearson M."/>
            <person name="Poon T.W."/>
            <person name="Priest M."/>
            <person name="Roberts A."/>
            <person name="Saif S."/>
            <person name="Shea T."/>
            <person name="Sisk P."/>
            <person name="Sykes S."/>
            <person name="Wortman J."/>
            <person name="Nusbaum C."/>
            <person name="Birren B."/>
        </authorList>
    </citation>
    <scope>NUCLEOTIDE SEQUENCE [LARGE SCALE GENOMIC DNA]</scope>
    <source>
        <strain evidence="9">MINIMUS1</strain>
    </source>
</reference>
<dbReference type="GO" id="GO:0003964">
    <property type="term" value="F:RNA-directed DNA polymerase activity"/>
    <property type="evidence" value="ECO:0007669"/>
    <property type="project" value="UniProtKB-KW"/>
</dbReference>
<dbReference type="SUPFAM" id="SSF56672">
    <property type="entry name" value="DNA/RNA polymerases"/>
    <property type="match status" value="1"/>
</dbReference>
<keyword evidence="5" id="KW-0511">Multifunctional enzyme</keyword>
<dbReference type="Pfam" id="PF17919">
    <property type="entry name" value="RT_RNaseH_2"/>
    <property type="match status" value="1"/>
</dbReference>
<evidence type="ECO:0000259" key="7">
    <source>
        <dbReference type="PROSITE" id="PS50994"/>
    </source>
</evidence>
<sequence>MPFGIHTAPAIFQSVIDQILRNTKGLAYIDDIIVGGKNMEECKNNLYEVMEKLNSHNVKINANKSVFYKSRIEYLGHTITSNGIHPIESKVEAIVKVPRPENISQLQAYLGLLNYYHRFLPSVSTVLYPLYQLLRKEKKFEWTKSCNESFEKSKRLICENRMLVPYDPDKPLVLQVDASPCGVGAILSHIINNVEKPIMFASVSLSEAQKNYAQVHREALAVVFGVKKFHNYLYGRRFKLVTDNSGVKEIFNPTKGTSRIAVARLQRWSLILSNYEYTIEHRAGKSMSNVDALSRLPLSEENMIEDTNPKELVSDNGPPFNSEAFKVFLESHKVKVTKSPPYHPQSNGLAERG</sequence>
<dbReference type="STRING" id="112268.A0A182VPQ4"/>
<dbReference type="CDD" id="cd01647">
    <property type="entry name" value="RT_LTR"/>
    <property type="match status" value="1"/>
</dbReference>
<keyword evidence="2" id="KW-0540">Nuclease</keyword>
<dbReference type="Gene3D" id="3.30.420.10">
    <property type="entry name" value="Ribonuclease H-like superfamily/Ribonuclease H"/>
    <property type="match status" value="1"/>
</dbReference>
<dbReference type="CDD" id="cd09274">
    <property type="entry name" value="RNase_HI_RT_Ty3"/>
    <property type="match status" value="1"/>
</dbReference>
<evidence type="ECO:0008006" key="10">
    <source>
        <dbReference type="Google" id="ProtNLM"/>
    </source>
</evidence>
<dbReference type="GO" id="GO:0015074">
    <property type="term" value="P:DNA integration"/>
    <property type="evidence" value="ECO:0007669"/>
    <property type="project" value="InterPro"/>
</dbReference>
<evidence type="ECO:0000313" key="8">
    <source>
        <dbReference type="EnsemblMetazoa" id="AMIN000033-PA"/>
    </source>
</evidence>